<sequence>MLYISYDQSAADDYREVSQGQEVNTYYIPGGCRALGPGRMNYFFKFAGPSYSIDTACSSGLAAIEADTAVAGSVNVLANPDNFAGLCNGHFLTEGHNACKTWDTAADGDCQTNKIRSVVIKRLEDAEADNDNILGVILGAGTNHSAEGVSITHPHAGHQAYLARQVLRQAGVDPLDVSYVELHGTGTQAGDFEEMQGIMDVYAPLTKRRTKDQPPHIGAIKANVGHGESVAGTTALIKVLLMLQKNAIPPHVGIKTEINPTFPKDFDKRNLHIPFEITTWLWVGRVDFLDRLIKSGIGFEELKQNAILLITAGSETTATLLAGAVYLPTSHPEVLKKLTAQVRTMFKDESEIALTSVNRFNYMLAVLNECLRCYPPLPLGAPRIVPRGGTNIAGYTIPGSLVGSVTQWVVYHDPTIFADPNRFELERFTQPGVGKYANDRLDALNPFLVGPRNCIG</sequence>
<reference evidence="6 7" key="1">
    <citation type="submission" date="2018-05" db="EMBL/GenBank/DDBJ databases">
        <title>Draft genome sequence of Scytalidium lignicola DSM 105466, a ubiquitous saprotrophic fungus.</title>
        <authorList>
            <person name="Buettner E."/>
            <person name="Gebauer A.M."/>
            <person name="Hofrichter M."/>
            <person name="Liers C."/>
            <person name="Kellner H."/>
        </authorList>
    </citation>
    <scope>NUCLEOTIDE SEQUENCE [LARGE SCALE GENOMIC DNA]</scope>
    <source>
        <strain evidence="6 7">DSM 105466</strain>
    </source>
</reference>
<dbReference type="AlphaFoldDB" id="A0A3E2HKR8"/>
<comment type="cofactor">
    <cofactor evidence="4">
        <name>heme</name>
        <dbReference type="ChEBI" id="CHEBI:30413"/>
    </cofactor>
</comment>
<dbReference type="Pfam" id="PF00109">
    <property type="entry name" value="ketoacyl-synt"/>
    <property type="match status" value="1"/>
</dbReference>
<feature type="domain" description="Ketosynthase family 3 (KS3)" evidence="5">
    <location>
        <begin position="1"/>
        <end position="277"/>
    </location>
</feature>
<keyword evidence="2" id="KW-0597">Phosphoprotein</keyword>
<dbReference type="InterPro" id="IPR018201">
    <property type="entry name" value="Ketoacyl_synth_AS"/>
</dbReference>
<evidence type="ECO:0000256" key="4">
    <source>
        <dbReference type="PIRSR" id="PIRSR602401-1"/>
    </source>
</evidence>
<dbReference type="Gene3D" id="1.10.630.10">
    <property type="entry name" value="Cytochrome P450"/>
    <property type="match status" value="1"/>
</dbReference>
<dbReference type="GO" id="GO:0044550">
    <property type="term" value="P:secondary metabolite biosynthetic process"/>
    <property type="evidence" value="ECO:0007669"/>
    <property type="project" value="TreeGrafter"/>
</dbReference>
<dbReference type="InterPro" id="IPR036396">
    <property type="entry name" value="Cyt_P450_sf"/>
</dbReference>
<dbReference type="SUPFAM" id="SSF53901">
    <property type="entry name" value="Thiolase-like"/>
    <property type="match status" value="2"/>
</dbReference>
<dbReference type="PRINTS" id="PR00463">
    <property type="entry name" value="EP450I"/>
</dbReference>
<dbReference type="GO" id="GO:0004497">
    <property type="term" value="F:monooxygenase activity"/>
    <property type="evidence" value="ECO:0007669"/>
    <property type="project" value="InterPro"/>
</dbReference>
<dbReference type="STRING" id="5539.A0A3E2HKR8"/>
<keyword evidence="1" id="KW-0596">Phosphopantetheine</keyword>
<dbReference type="Pfam" id="PF00067">
    <property type="entry name" value="p450"/>
    <property type="match status" value="1"/>
</dbReference>
<dbReference type="CDD" id="cd00833">
    <property type="entry name" value="PKS"/>
    <property type="match status" value="1"/>
</dbReference>
<dbReference type="InterPro" id="IPR014031">
    <property type="entry name" value="Ketoacyl_synth_C"/>
</dbReference>
<keyword evidence="7" id="KW-1185">Reference proteome</keyword>
<evidence type="ECO:0000256" key="2">
    <source>
        <dbReference type="ARBA" id="ARBA00022553"/>
    </source>
</evidence>
<comment type="caution">
    <text evidence="6">The sequence shown here is derived from an EMBL/GenBank/DDBJ whole genome shotgun (WGS) entry which is preliminary data.</text>
</comment>
<evidence type="ECO:0000313" key="6">
    <source>
        <dbReference type="EMBL" id="RFU33984.1"/>
    </source>
</evidence>
<feature type="binding site" description="axial binding residue" evidence="4">
    <location>
        <position position="454"/>
    </location>
    <ligand>
        <name>heme</name>
        <dbReference type="ChEBI" id="CHEBI:30413"/>
    </ligand>
    <ligandPart>
        <name>Fe</name>
        <dbReference type="ChEBI" id="CHEBI:18248"/>
    </ligandPart>
</feature>
<evidence type="ECO:0000256" key="1">
    <source>
        <dbReference type="ARBA" id="ARBA00022450"/>
    </source>
</evidence>
<dbReference type="EMBL" id="NCSJ02000027">
    <property type="protein sequence ID" value="RFU33984.1"/>
    <property type="molecule type" value="Genomic_DNA"/>
</dbReference>
<dbReference type="PANTHER" id="PTHR43775">
    <property type="entry name" value="FATTY ACID SYNTHASE"/>
    <property type="match status" value="1"/>
</dbReference>
<dbReference type="InterPro" id="IPR016039">
    <property type="entry name" value="Thiolase-like"/>
</dbReference>
<feature type="non-terminal residue" evidence="6">
    <location>
        <position position="456"/>
    </location>
</feature>
<dbReference type="Proteomes" id="UP000258309">
    <property type="component" value="Unassembled WGS sequence"/>
</dbReference>
<dbReference type="GO" id="GO:0020037">
    <property type="term" value="F:heme binding"/>
    <property type="evidence" value="ECO:0007669"/>
    <property type="project" value="InterPro"/>
</dbReference>
<dbReference type="GO" id="GO:0005506">
    <property type="term" value="F:iron ion binding"/>
    <property type="evidence" value="ECO:0007669"/>
    <property type="project" value="InterPro"/>
</dbReference>
<feature type="non-terminal residue" evidence="6">
    <location>
        <position position="1"/>
    </location>
</feature>
<name>A0A3E2HKR8_SCYLI</name>
<dbReference type="InterPro" id="IPR050091">
    <property type="entry name" value="PKS_NRPS_Biosynth_Enz"/>
</dbReference>
<keyword evidence="3" id="KW-0808">Transferase</keyword>
<dbReference type="SUPFAM" id="SSF48264">
    <property type="entry name" value="Cytochrome P450"/>
    <property type="match status" value="1"/>
</dbReference>
<dbReference type="Gene3D" id="3.40.47.10">
    <property type="match status" value="2"/>
</dbReference>
<gene>
    <name evidence="6" type="ORF">B7463_g2371</name>
</gene>
<keyword evidence="4" id="KW-0479">Metal-binding</keyword>
<dbReference type="GO" id="GO:0004312">
    <property type="term" value="F:fatty acid synthase activity"/>
    <property type="evidence" value="ECO:0007669"/>
    <property type="project" value="TreeGrafter"/>
</dbReference>
<accession>A0A3E2HKR8</accession>
<dbReference type="InterPro" id="IPR014030">
    <property type="entry name" value="Ketoacyl_synth_N"/>
</dbReference>
<dbReference type="GO" id="GO:0016705">
    <property type="term" value="F:oxidoreductase activity, acting on paired donors, with incorporation or reduction of molecular oxygen"/>
    <property type="evidence" value="ECO:0007669"/>
    <property type="project" value="InterPro"/>
</dbReference>
<dbReference type="PROSITE" id="PS52004">
    <property type="entry name" value="KS3_2"/>
    <property type="match status" value="1"/>
</dbReference>
<dbReference type="PANTHER" id="PTHR43775:SF37">
    <property type="entry name" value="SI:DKEY-61P9.11"/>
    <property type="match status" value="1"/>
</dbReference>
<dbReference type="GO" id="GO:0006633">
    <property type="term" value="P:fatty acid biosynthetic process"/>
    <property type="evidence" value="ECO:0007669"/>
    <property type="project" value="InterPro"/>
</dbReference>
<dbReference type="InterPro" id="IPR002401">
    <property type="entry name" value="Cyt_P450_E_grp-I"/>
</dbReference>
<dbReference type="InterPro" id="IPR001128">
    <property type="entry name" value="Cyt_P450"/>
</dbReference>
<evidence type="ECO:0000259" key="5">
    <source>
        <dbReference type="PROSITE" id="PS52004"/>
    </source>
</evidence>
<dbReference type="InterPro" id="IPR020841">
    <property type="entry name" value="PKS_Beta-ketoAc_synthase_dom"/>
</dbReference>
<proteinExistence type="predicted"/>
<dbReference type="PRINTS" id="PR00385">
    <property type="entry name" value="P450"/>
</dbReference>
<keyword evidence="4" id="KW-0349">Heme</keyword>
<keyword evidence="4" id="KW-0408">Iron</keyword>
<dbReference type="PROSITE" id="PS00606">
    <property type="entry name" value="KS3_1"/>
    <property type="match status" value="1"/>
</dbReference>
<dbReference type="OrthoDB" id="329835at2759"/>
<evidence type="ECO:0000256" key="3">
    <source>
        <dbReference type="ARBA" id="ARBA00022679"/>
    </source>
</evidence>
<dbReference type="Pfam" id="PF02801">
    <property type="entry name" value="Ketoacyl-synt_C"/>
    <property type="match status" value="1"/>
</dbReference>
<organism evidence="6 7">
    <name type="scientific">Scytalidium lignicola</name>
    <name type="common">Hyphomycete</name>
    <dbReference type="NCBI Taxonomy" id="5539"/>
    <lineage>
        <taxon>Eukaryota</taxon>
        <taxon>Fungi</taxon>
        <taxon>Dikarya</taxon>
        <taxon>Ascomycota</taxon>
        <taxon>Pezizomycotina</taxon>
        <taxon>Leotiomycetes</taxon>
        <taxon>Leotiomycetes incertae sedis</taxon>
        <taxon>Scytalidium</taxon>
    </lineage>
</organism>
<protein>
    <recommendedName>
        <fullName evidence="5">Ketosynthase family 3 (KS3) domain-containing protein</fullName>
    </recommendedName>
</protein>
<dbReference type="SMART" id="SM00825">
    <property type="entry name" value="PKS_KS"/>
    <property type="match status" value="1"/>
</dbReference>
<dbReference type="GO" id="GO:0004315">
    <property type="term" value="F:3-oxoacyl-[acyl-carrier-protein] synthase activity"/>
    <property type="evidence" value="ECO:0007669"/>
    <property type="project" value="InterPro"/>
</dbReference>
<evidence type="ECO:0000313" key="7">
    <source>
        <dbReference type="Proteomes" id="UP000258309"/>
    </source>
</evidence>